<proteinExistence type="predicted"/>
<dbReference type="RefSeq" id="WP_137612056.1">
    <property type="nucleotide sequence ID" value="NZ_BJDF01000017.1"/>
</dbReference>
<reference evidence="3" key="1">
    <citation type="journal article" date="2019" name="Int. J. Syst. Evol. Microbiol.">
        <title>The Global Catalogue of Microorganisms (GCM) 10K type strain sequencing project: providing services to taxonomists for standard genome sequencing and annotation.</title>
        <authorList>
            <consortium name="The Broad Institute Genomics Platform"/>
            <consortium name="The Broad Institute Genome Sequencing Center for Infectious Disease"/>
            <person name="Wu L."/>
            <person name="Ma J."/>
        </authorList>
    </citation>
    <scope>NUCLEOTIDE SEQUENCE [LARGE SCALE GENOMIC DNA]</scope>
    <source>
        <strain evidence="3">CCM 8927</strain>
    </source>
</reference>
<dbReference type="InterPro" id="IPR051541">
    <property type="entry name" value="PTS_SugarTrans_NitroReg"/>
</dbReference>
<gene>
    <name evidence="2" type="ORF">ACFQAV_12685</name>
</gene>
<feature type="domain" description="PTS EIIA type-2" evidence="1">
    <location>
        <begin position="5"/>
        <end position="151"/>
    </location>
</feature>
<organism evidence="2 3">
    <name type="scientific">Companilactobacillus huachuanensis</name>
    <dbReference type="NCBI Taxonomy" id="2559914"/>
    <lineage>
        <taxon>Bacteria</taxon>
        <taxon>Bacillati</taxon>
        <taxon>Bacillota</taxon>
        <taxon>Bacilli</taxon>
        <taxon>Lactobacillales</taxon>
        <taxon>Lactobacillaceae</taxon>
        <taxon>Companilactobacillus</taxon>
    </lineage>
</organism>
<protein>
    <submittedName>
        <fullName evidence="2">PTS sugar transporter subunit IIA</fullName>
    </submittedName>
</protein>
<dbReference type="Pfam" id="PF00359">
    <property type="entry name" value="PTS_EIIA_2"/>
    <property type="match status" value="1"/>
</dbReference>
<accession>A0ABW1RQF7</accession>
<dbReference type="PANTHER" id="PTHR47738">
    <property type="entry name" value="PTS SYSTEM FRUCTOSE-LIKE EIIA COMPONENT-RELATED"/>
    <property type="match status" value="1"/>
</dbReference>
<dbReference type="SUPFAM" id="SSF55804">
    <property type="entry name" value="Phoshotransferase/anion transport protein"/>
    <property type="match status" value="1"/>
</dbReference>
<dbReference type="InterPro" id="IPR002178">
    <property type="entry name" value="PTS_EIIA_type-2_dom"/>
</dbReference>
<keyword evidence="2" id="KW-0762">Sugar transport</keyword>
<comment type="caution">
    <text evidence="2">The sequence shown here is derived from an EMBL/GenBank/DDBJ whole genome shotgun (WGS) entry which is preliminary data.</text>
</comment>
<dbReference type="CDD" id="cd00211">
    <property type="entry name" value="PTS_IIA_fru"/>
    <property type="match status" value="1"/>
</dbReference>
<dbReference type="EMBL" id="JBHSSF010000041">
    <property type="protein sequence ID" value="MFC6177666.1"/>
    <property type="molecule type" value="Genomic_DNA"/>
</dbReference>
<keyword evidence="3" id="KW-1185">Reference proteome</keyword>
<dbReference type="Gene3D" id="3.40.930.10">
    <property type="entry name" value="Mannitol-specific EII, Chain A"/>
    <property type="match status" value="1"/>
</dbReference>
<dbReference type="Proteomes" id="UP001596288">
    <property type="component" value="Unassembled WGS sequence"/>
</dbReference>
<name>A0ABW1RQF7_9LACO</name>
<dbReference type="PANTHER" id="PTHR47738:SF3">
    <property type="entry name" value="PHOSPHOTRANSFERASE SYSTEM MANNITOL_FRUCTOSE-SPECIFIC IIA DOMAIN CONTAINING PROTEIN"/>
    <property type="match status" value="1"/>
</dbReference>
<evidence type="ECO:0000313" key="2">
    <source>
        <dbReference type="EMBL" id="MFC6177666.1"/>
    </source>
</evidence>
<evidence type="ECO:0000313" key="3">
    <source>
        <dbReference type="Proteomes" id="UP001596288"/>
    </source>
</evidence>
<dbReference type="InterPro" id="IPR016152">
    <property type="entry name" value="PTrfase/Anion_transptr"/>
</dbReference>
<evidence type="ECO:0000259" key="1">
    <source>
        <dbReference type="PROSITE" id="PS51094"/>
    </source>
</evidence>
<sequence length="158" mass="18183">MDYKEMLQPELVFLNIDAKDRSDLYSKVAAKLMKLGYVKDSYEAALNKREDEFPTGVVSDFISIALPHANPENINKPFVAVVTTKEPLKMLQMGYNTEEEAKTFFFLGIQHSDDQLTLLQEFMALIQDKEFVADFESISDESEMYQYIAKRFAEAEVK</sequence>
<keyword evidence="2" id="KW-0813">Transport</keyword>
<dbReference type="PROSITE" id="PS51094">
    <property type="entry name" value="PTS_EIIA_TYPE_2"/>
    <property type="match status" value="1"/>
</dbReference>